<gene>
    <name evidence="1" type="ORF">GCM10022247_61230</name>
</gene>
<dbReference type="Pfam" id="PF08843">
    <property type="entry name" value="AbiEii"/>
    <property type="match status" value="1"/>
</dbReference>
<evidence type="ECO:0008006" key="3">
    <source>
        <dbReference type="Google" id="ProtNLM"/>
    </source>
</evidence>
<reference evidence="2" key="1">
    <citation type="journal article" date="2019" name="Int. J. Syst. Evol. Microbiol.">
        <title>The Global Catalogue of Microorganisms (GCM) 10K type strain sequencing project: providing services to taxonomists for standard genome sequencing and annotation.</title>
        <authorList>
            <consortium name="The Broad Institute Genomics Platform"/>
            <consortium name="The Broad Institute Genome Sequencing Center for Infectious Disease"/>
            <person name="Wu L."/>
            <person name="Ma J."/>
        </authorList>
    </citation>
    <scope>NUCLEOTIDE SEQUENCE [LARGE SCALE GENOMIC DNA]</scope>
    <source>
        <strain evidence="2">JCM 17342</strain>
    </source>
</reference>
<dbReference type="EMBL" id="BAABAL010000019">
    <property type="protein sequence ID" value="GAA4028024.1"/>
    <property type="molecule type" value="Genomic_DNA"/>
</dbReference>
<evidence type="ECO:0000313" key="2">
    <source>
        <dbReference type="Proteomes" id="UP001501747"/>
    </source>
</evidence>
<organism evidence="1 2">
    <name type="scientific">Allokutzneria multivorans</name>
    <dbReference type="NCBI Taxonomy" id="1142134"/>
    <lineage>
        <taxon>Bacteria</taxon>
        <taxon>Bacillati</taxon>
        <taxon>Actinomycetota</taxon>
        <taxon>Actinomycetes</taxon>
        <taxon>Pseudonocardiales</taxon>
        <taxon>Pseudonocardiaceae</taxon>
        <taxon>Allokutzneria</taxon>
    </lineage>
</organism>
<protein>
    <recommendedName>
        <fullName evidence="3">Nucleotidyltransferase AbiEii toxin of type IV toxin-antitoxin system</fullName>
    </recommendedName>
</protein>
<dbReference type="RefSeq" id="WP_344882393.1">
    <property type="nucleotide sequence ID" value="NZ_BAABAL010000019.1"/>
</dbReference>
<dbReference type="Proteomes" id="UP001501747">
    <property type="component" value="Unassembled WGS sequence"/>
</dbReference>
<comment type="caution">
    <text evidence="1">The sequence shown here is derived from an EMBL/GenBank/DDBJ whole genome shotgun (WGS) entry which is preliminary data.</text>
</comment>
<dbReference type="InterPro" id="IPR014942">
    <property type="entry name" value="AbiEii"/>
</dbReference>
<evidence type="ECO:0000313" key="1">
    <source>
        <dbReference type="EMBL" id="GAA4028024.1"/>
    </source>
</evidence>
<accession>A0ABP7TLK0</accession>
<name>A0ABP7TLK0_9PSEU</name>
<proteinExistence type="predicted"/>
<keyword evidence="2" id="KW-1185">Reference proteome</keyword>
<sequence>MLEQDELLATAHAYGVSEGQVRRDHLISHALAALARTYLDDPDHGARLSEDIDLCAINRREVATVIDERLPNLLRREFPRTTWDPPLRDVRAVEPGLLRTEDGTRVRVQLLDGKAHHDFTKWPTVVRVVGTRYRDIAAPISLRVPTLASAAAMKTVAWMDRHAARDLYDLNGLAALGALNAETAELVREVTGWQVAPYMFRSLPSLDWHDQLGHQTKDLPTPESCLDRVRRAYGDALGWALS</sequence>